<feature type="compositionally biased region" description="Polar residues" evidence="1">
    <location>
        <begin position="80"/>
        <end position="107"/>
    </location>
</feature>
<evidence type="ECO:0000313" key="2">
    <source>
        <dbReference type="EMBL" id="GJS53847.1"/>
    </source>
</evidence>
<gene>
    <name evidence="2" type="ORF">Tco_0627209</name>
</gene>
<name>A0ABQ4WLV4_9ASTR</name>
<reference evidence="2" key="1">
    <citation type="journal article" date="2022" name="Int. J. Mol. Sci.">
        <title>Draft Genome of Tanacetum Coccineum: Genomic Comparison of Closely Related Tanacetum-Family Plants.</title>
        <authorList>
            <person name="Yamashiro T."/>
            <person name="Shiraishi A."/>
            <person name="Nakayama K."/>
            <person name="Satake H."/>
        </authorList>
    </citation>
    <scope>NUCLEOTIDE SEQUENCE</scope>
</reference>
<proteinExistence type="predicted"/>
<accession>A0ABQ4WLV4</accession>
<reference evidence="2" key="2">
    <citation type="submission" date="2022-01" db="EMBL/GenBank/DDBJ databases">
        <authorList>
            <person name="Yamashiro T."/>
            <person name="Shiraishi A."/>
            <person name="Satake H."/>
            <person name="Nakayama K."/>
        </authorList>
    </citation>
    <scope>NUCLEOTIDE SEQUENCE</scope>
</reference>
<feature type="region of interest" description="Disordered" evidence="1">
    <location>
        <begin position="351"/>
        <end position="370"/>
    </location>
</feature>
<protein>
    <submittedName>
        <fullName evidence="2">Uncharacterized protein</fullName>
    </submittedName>
</protein>
<keyword evidence="3" id="KW-1185">Reference proteome</keyword>
<feature type="compositionally biased region" description="Basic and acidic residues" evidence="1">
    <location>
        <begin position="256"/>
        <end position="270"/>
    </location>
</feature>
<organism evidence="2 3">
    <name type="scientific">Tanacetum coccineum</name>
    <dbReference type="NCBI Taxonomy" id="301880"/>
    <lineage>
        <taxon>Eukaryota</taxon>
        <taxon>Viridiplantae</taxon>
        <taxon>Streptophyta</taxon>
        <taxon>Embryophyta</taxon>
        <taxon>Tracheophyta</taxon>
        <taxon>Spermatophyta</taxon>
        <taxon>Magnoliopsida</taxon>
        <taxon>eudicotyledons</taxon>
        <taxon>Gunneridae</taxon>
        <taxon>Pentapetalae</taxon>
        <taxon>asterids</taxon>
        <taxon>campanulids</taxon>
        <taxon>Asterales</taxon>
        <taxon>Asteraceae</taxon>
        <taxon>Asteroideae</taxon>
        <taxon>Anthemideae</taxon>
        <taxon>Anthemidinae</taxon>
        <taxon>Tanacetum</taxon>
    </lineage>
</organism>
<dbReference type="InterPro" id="IPR038077">
    <property type="entry name" value="Troponin_sf"/>
</dbReference>
<dbReference type="SUPFAM" id="SSF90250">
    <property type="entry name" value="Troponin coil-coiled subunits"/>
    <property type="match status" value="1"/>
</dbReference>
<sequence>MSQFGTIKHSVIYPVPFQTQKVFTTLRVNSPSFSGRTVPLFDTMIVQQGEGSENQLEPHHTPSTQHVSPPHPTHTSSPHEIQSTPPEAQTTPQASLPHTTNIPSHTPTPRRMTKRAIRISQSKALSPVADETAPPTRGDRYGEAFPTATSLDAGQDRENIPKTSAMPHESFPRVTSLGGDEGSLKQKLKELMEFCTTLQSQQTQMAEKIQSQDLEIKQLKARIQTLEDAQKPREGVQEDAPNRGGIDQGEVNVFKGDAEKDSSRSTDKGSESTGDLANVLSSMGAANILASGGLKEVFTTASPQVPPVSSNVSTAIVTASEKDPTAEVLTTARDTTPYTRRPRASRGVVIRSTSPIPISIPSAGKEDKRKGKEIMTELEKPAKAKVQEQMSLQLARELQEEFVHEDQSIREQIERDAEIA</sequence>
<feature type="compositionally biased region" description="Low complexity" evidence="1">
    <location>
        <begin position="61"/>
        <end position="79"/>
    </location>
</feature>
<dbReference type="Gene3D" id="1.20.5.350">
    <property type="match status" value="1"/>
</dbReference>
<dbReference type="Proteomes" id="UP001151760">
    <property type="component" value="Unassembled WGS sequence"/>
</dbReference>
<feature type="region of interest" description="Disordered" evidence="1">
    <location>
        <begin position="227"/>
        <end position="276"/>
    </location>
</feature>
<feature type="region of interest" description="Disordered" evidence="1">
    <location>
        <begin position="51"/>
        <end position="181"/>
    </location>
</feature>
<evidence type="ECO:0000313" key="3">
    <source>
        <dbReference type="Proteomes" id="UP001151760"/>
    </source>
</evidence>
<evidence type="ECO:0000256" key="1">
    <source>
        <dbReference type="SAM" id="MobiDB-lite"/>
    </source>
</evidence>
<dbReference type="EMBL" id="BQNB010008754">
    <property type="protein sequence ID" value="GJS53847.1"/>
    <property type="molecule type" value="Genomic_DNA"/>
</dbReference>
<comment type="caution">
    <text evidence="2">The sequence shown here is derived from an EMBL/GenBank/DDBJ whole genome shotgun (WGS) entry which is preliminary data.</text>
</comment>